<dbReference type="InParanoid" id="A0A059D2F5"/>
<dbReference type="PANTHER" id="PTHR47985:SF4">
    <property type="entry name" value="SERINE_THREONINE-PROTEIN KINASE PBL27"/>
    <property type="match status" value="1"/>
</dbReference>
<evidence type="ECO:0000256" key="2">
    <source>
        <dbReference type="ARBA" id="ARBA00022527"/>
    </source>
</evidence>
<keyword evidence="4" id="KW-0449">Lipoprotein</keyword>
<dbReference type="InterPro" id="IPR000719">
    <property type="entry name" value="Prot_kinase_dom"/>
</dbReference>
<dbReference type="EMBL" id="KK198754">
    <property type="protein sequence ID" value="KCW84601.1"/>
    <property type="molecule type" value="Genomic_DNA"/>
</dbReference>
<evidence type="ECO:0000256" key="4">
    <source>
        <dbReference type="ARBA" id="ARBA00023288"/>
    </source>
</evidence>
<gene>
    <name evidence="6" type="ORF">EUGRSUZ_B01434</name>
</gene>
<evidence type="ECO:0000313" key="6">
    <source>
        <dbReference type="EMBL" id="KCW84601.1"/>
    </source>
</evidence>
<keyword evidence="2" id="KW-0418">Kinase</keyword>
<feature type="domain" description="Protein kinase" evidence="5">
    <location>
        <begin position="1"/>
        <end position="108"/>
    </location>
</feature>
<evidence type="ECO:0000259" key="5">
    <source>
        <dbReference type="PROSITE" id="PS50011"/>
    </source>
</evidence>
<dbReference type="SUPFAM" id="SSF56112">
    <property type="entry name" value="Protein kinase-like (PK-like)"/>
    <property type="match status" value="1"/>
</dbReference>
<sequence length="108" mass="11851">MDNASPVIDFTAQNCRMKVAFGAAQSLEYLHDKANPPVICRDFNSLNILLDEAFNLKLSDFGLAMLGPAGDEMHVLVQGYGYLWPFGSYIGNNRPTCMLSNGYIGGQK</sequence>
<evidence type="ECO:0000256" key="1">
    <source>
        <dbReference type="ARBA" id="ARBA00004193"/>
    </source>
</evidence>
<keyword evidence="3" id="KW-0472">Membrane</keyword>
<name>A0A059D2F5_EUCGR</name>
<accession>A0A059D2F5</accession>
<dbReference type="GO" id="GO:0005886">
    <property type="term" value="C:plasma membrane"/>
    <property type="evidence" value="ECO:0007669"/>
    <property type="project" value="UniProtKB-SubCell"/>
</dbReference>
<evidence type="ECO:0000256" key="3">
    <source>
        <dbReference type="ARBA" id="ARBA00023136"/>
    </source>
</evidence>
<comment type="subcellular location">
    <subcellularLocation>
        <location evidence="1">Cell membrane</location>
        <topology evidence="1">Lipid-anchor</topology>
    </subcellularLocation>
</comment>
<organism evidence="6">
    <name type="scientific">Eucalyptus grandis</name>
    <name type="common">Flooded gum</name>
    <dbReference type="NCBI Taxonomy" id="71139"/>
    <lineage>
        <taxon>Eukaryota</taxon>
        <taxon>Viridiplantae</taxon>
        <taxon>Streptophyta</taxon>
        <taxon>Embryophyta</taxon>
        <taxon>Tracheophyta</taxon>
        <taxon>Spermatophyta</taxon>
        <taxon>Magnoliopsida</taxon>
        <taxon>eudicotyledons</taxon>
        <taxon>Gunneridae</taxon>
        <taxon>Pentapetalae</taxon>
        <taxon>rosids</taxon>
        <taxon>malvids</taxon>
        <taxon>Myrtales</taxon>
        <taxon>Myrtaceae</taxon>
        <taxon>Myrtoideae</taxon>
        <taxon>Eucalypteae</taxon>
        <taxon>Eucalyptus</taxon>
    </lineage>
</organism>
<dbReference type="AlphaFoldDB" id="A0A059D2F5"/>
<keyword evidence="2" id="KW-0808">Transferase</keyword>
<proteinExistence type="predicted"/>
<dbReference type="Gramene" id="KCW84601">
    <property type="protein sequence ID" value="KCW84601"/>
    <property type="gene ID" value="EUGRSUZ_B01434"/>
</dbReference>
<reference evidence="6" key="1">
    <citation type="submission" date="2013-07" db="EMBL/GenBank/DDBJ databases">
        <title>The genome of Eucalyptus grandis.</title>
        <authorList>
            <person name="Schmutz J."/>
            <person name="Hayes R."/>
            <person name="Myburg A."/>
            <person name="Tuskan G."/>
            <person name="Grattapaglia D."/>
            <person name="Rokhsar D.S."/>
        </authorList>
    </citation>
    <scope>NUCLEOTIDE SEQUENCE</scope>
    <source>
        <tissue evidence="6">Leaf extractions</tissue>
    </source>
</reference>
<dbReference type="Gene3D" id="1.10.510.10">
    <property type="entry name" value="Transferase(Phosphotransferase) domain 1"/>
    <property type="match status" value="1"/>
</dbReference>
<dbReference type="Pfam" id="PF00069">
    <property type="entry name" value="Pkinase"/>
    <property type="match status" value="1"/>
</dbReference>
<protein>
    <recommendedName>
        <fullName evidence="5">Protein kinase domain-containing protein</fullName>
    </recommendedName>
</protein>
<dbReference type="PANTHER" id="PTHR47985">
    <property type="entry name" value="OS07G0668900 PROTEIN"/>
    <property type="match status" value="1"/>
</dbReference>
<dbReference type="GO" id="GO:0004674">
    <property type="term" value="F:protein serine/threonine kinase activity"/>
    <property type="evidence" value="ECO:0007669"/>
    <property type="project" value="UniProtKB-KW"/>
</dbReference>
<dbReference type="InterPro" id="IPR011009">
    <property type="entry name" value="Kinase-like_dom_sf"/>
</dbReference>
<dbReference type="PROSITE" id="PS50011">
    <property type="entry name" value="PROTEIN_KINASE_DOM"/>
    <property type="match status" value="1"/>
</dbReference>
<dbReference type="GO" id="GO:0005524">
    <property type="term" value="F:ATP binding"/>
    <property type="evidence" value="ECO:0007669"/>
    <property type="project" value="InterPro"/>
</dbReference>
<keyword evidence="2" id="KW-0723">Serine/threonine-protein kinase</keyword>